<dbReference type="EMBL" id="NESQ01000053">
    <property type="protein sequence ID" value="PUU80938.1"/>
    <property type="molecule type" value="Genomic_DNA"/>
</dbReference>
<dbReference type="AlphaFoldDB" id="A0A2T6ZZK7"/>
<proteinExistence type="predicted"/>
<evidence type="ECO:0000313" key="3">
    <source>
        <dbReference type="Proteomes" id="UP000244722"/>
    </source>
</evidence>
<dbReference type="Proteomes" id="UP000244722">
    <property type="component" value="Unassembled WGS sequence"/>
</dbReference>
<name>A0A2T6ZZK7_TUBBO</name>
<evidence type="ECO:0000256" key="1">
    <source>
        <dbReference type="SAM" id="Phobius"/>
    </source>
</evidence>
<feature type="transmembrane region" description="Helical" evidence="1">
    <location>
        <begin position="51"/>
        <end position="74"/>
    </location>
</feature>
<accession>A0A2T6ZZK7</accession>
<keyword evidence="3" id="KW-1185">Reference proteome</keyword>
<gene>
    <name evidence="2" type="ORF">B9Z19DRAFT_669567</name>
</gene>
<keyword evidence="1" id="KW-0812">Transmembrane</keyword>
<keyword evidence="1" id="KW-1133">Transmembrane helix</keyword>
<sequence length="95" mass="10849">MYLCASDATLSTFALLQDEHLVSSLAGGGVLFSSFFTKITILRENWEVLIIIYYSSLLFLFVLFFPRLLIAFLWDEYLLPTRLCTASKFLPAIEV</sequence>
<keyword evidence="1" id="KW-0472">Membrane</keyword>
<reference evidence="2 3" key="1">
    <citation type="submission" date="2017-04" db="EMBL/GenBank/DDBJ databases">
        <title>Draft genome sequence of Tuber borchii Vittad., a whitish edible truffle.</title>
        <authorList>
            <consortium name="DOE Joint Genome Institute"/>
            <person name="Murat C."/>
            <person name="Kuo A."/>
            <person name="Barry K.W."/>
            <person name="Clum A."/>
            <person name="Dockter R.B."/>
            <person name="Fauchery L."/>
            <person name="Iotti M."/>
            <person name="Kohler A."/>
            <person name="Labutti K."/>
            <person name="Lindquist E.A."/>
            <person name="Lipzen A."/>
            <person name="Ohm R.A."/>
            <person name="Wang M."/>
            <person name="Grigoriev I.V."/>
            <person name="Zambonelli A."/>
            <person name="Martin F.M."/>
        </authorList>
    </citation>
    <scope>NUCLEOTIDE SEQUENCE [LARGE SCALE GENOMIC DNA]</scope>
    <source>
        <strain evidence="2 3">Tbo3840</strain>
    </source>
</reference>
<protein>
    <submittedName>
        <fullName evidence="2">Uncharacterized protein</fullName>
    </submittedName>
</protein>
<organism evidence="2 3">
    <name type="scientific">Tuber borchii</name>
    <name type="common">White truffle</name>
    <dbReference type="NCBI Taxonomy" id="42251"/>
    <lineage>
        <taxon>Eukaryota</taxon>
        <taxon>Fungi</taxon>
        <taxon>Dikarya</taxon>
        <taxon>Ascomycota</taxon>
        <taxon>Pezizomycotina</taxon>
        <taxon>Pezizomycetes</taxon>
        <taxon>Pezizales</taxon>
        <taxon>Tuberaceae</taxon>
        <taxon>Tuber</taxon>
    </lineage>
</organism>
<comment type="caution">
    <text evidence="2">The sequence shown here is derived from an EMBL/GenBank/DDBJ whole genome shotgun (WGS) entry which is preliminary data.</text>
</comment>
<feature type="transmembrane region" description="Helical" evidence="1">
    <location>
        <begin position="20"/>
        <end position="39"/>
    </location>
</feature>
<evidence type="ECO:0000313" key="2">
    <source>
        <dbReference type="EMBL" id="PUU80938.1"/>
    </source>
</evidence>